<dbReference type="EMBL" id="DAARPM010000078">
    <property type="protein sequence ID" value="HAE3404133.1"/>
    <property type="molecule type" value="Genomic_DNA"/>
</dbReference>
<organism evidence="2">
    <name type="scientific">Salmonella enterica subsp. enterica serovar Heidelberg</name>
    <dbReference type="NCBI Taxonomy" id="611"/>
    <lineage>
        <taxon>Bacteria</taxon>
        <taxon>Pseudomonadati</taxon>
        <taxon>Pseudomonadota</taxon>
        <taxon>Gammaproteobacteria</taxon>
        <taxon>Enterobacterales</taxon>
        <taxon>Enterobacteriaceae</taxon>
        <taxon>Salmonella</taxon>
    </lineage>
</organism>
<reference evidence="2" key="2">
    <citation type="submission" date="2018-07" db="EMBL/GenBank/DDBJ databases">
        <authorList>
            <consortium name="NCBI Pathogen Detection Project"/>
        </authorList>
    </citation>
    <scope>NUCLEOTIDE SEQUENCE</scope>
    <source>
        <strain evidence="2">S17-15554</strain>
        <strain evidence="1">S18-15054</strain>
    </source>
</reference>
<evidence type="ECO:0000313" key="2">
    <source>
        <dbReference type="EMBL" id="HAE9730384.1"/>
    </source>
</evidence>
<gene>
    <name evidence="1" type="ORF">G3933_004994</name>
    <name evidence="2" type="ORF">G4V81_005108</name>
</gene>
<feature type="non-terminal residue" evidence="2">
    <location>
        <position position="52"/>
    </location>
</feature>
<sequence length="52" mass="6136">MMLALGMFVFMRQTLPHQTMQRESDYRWPSNSRIGKRDAFQFLGVGEENITL</sequence>
<accession>A0A739RP95</accession>
<name>A0A739RP95_SALET</name>
<protein>
    <recommendedName>
        <fullName evidence="3">Phage tail protein</fullName>
    </recommendedName>
</protein>
<dbReference type="InterPro" id="IPR009734">
    <property type="entry name" value="Myoviridae_GpU"/>
</dbReference>
<reference evidence="2" key="1">
    <citation type="journal article" date="2018" name="Genome Biol.">
        <title>SKESA: strategic k-mer extension for scrupulous assemblies.</title>
        <authorList>
            <person name="Souvorov A."/>
            <person name="Agarwala R."/>
            <person name="Lipman D.J."/>
        </authorList>
    </citation>
    <scope>NUCLEOTIDE SEQUENCE</scope>
    <source>
        <strain evidence="2">S17-15554</strain>
        <strain evidence="1">S18-15054</strain>
    </source>
</reference>
<evidence type="ECO:0008006" key="3">
    <source>
        <dbReference type="Google" id="ProtNLM"/>
    </source>
</evidence>
<proteinExistence type="predicted"/>
<dbReference type="AlphaFoldDB" id="A0A739RP95"/>
<dbReference type="Pfam" id="PF06995">
    <property type="entry name" value="Phage_P2_GpU"/>
    <property type="match status" value="1"/>
</dbReference>
<comment type="caution">
    <text evidence="2">The sequence shown here is derived from an EMBL/GenBank/DDBJ whole genome shotgun (WGS) entry which is preliminary data.</text>
</comment>
<dbReference type="EMBL" id="DAATQX010000063">
    <property type="protein sequence ID" value="HAE9730384.1"/>
    <property type="molecule type" value="Genomic_DNA"/>
</dbReference>
<evidence type="ECO:0000313" key="1">
    <source>
        <dbReference type="EMBL" id="HAE3404133.1"/>
    </source>
</evidence>